<dbReference type="PANTHER" id="PTHR43597:SF5">
    <property type="entry name" value="SUFE-LIKE PROTEIN 2, CHLOROPLASTIC"/>
    <property type="match status" value="1"/>
</dbReference>
<dbReference type="EMBL" id="JBHUNF010000001">
    <property type="protein sequence ID" value="MFD2673813.1"/>
    <property type="molecule type" value="Genomic_DNA"/>
</dbReference>
<dbReference type="RefSeq" id="WP_066055256.1">
    <property type="nucleotide sequence ID" value="NZ_JBHUNF010000001.1"/>
</dbReference>
<dbReference type="PANTHER" id="PTHR43597">
    <property type="entry name" value="SULFUR ACCEPTOR PROTEIN CSDE"/>
    <property type="match status" value="1"/>
</dbReference>
<name>A0ABW5RFJ3_9MICO</name>
<comment type="caution">
    <text evidence="3">The sequence shown here is derived from an EMBL/GenBank/DDBJ whole genome shotgun (WGS) entry which is preliminary data.</text>
</comment>
<dbReference type="SUPFAM" id="SSF82649">
    <property type="entry name" value="SufE/NifU"/>
    <property type="match status" value="1"/>
</dbReference>
<protein>
    <submittedName>
        <fullName evidence="3">SufE family protein</fullName>
    </submittedName>
</protein>
<feature type="domain" description="Fe-S metabolism associated" evidence="2">
    <location>
        <begin position="14"/>
        <end position="134"/>
    </location>
</feature>
<evidence type="ECO:0000313" key="3">
    <source>
        <dbReference type="EMBL" id="MFD2673813.1"/>
    </source>
</evidence>
<proteinExistence type="inferred from homology"/>
<organism evidence="3 4">
    <name type="scientific">Gulosibacter bifidus</name>
    <dbReference type="NCBI Taxonomy" id="272239"/>
    <lineage>
        <taxon>Bacteria</taxon>
        <taxon>Bacillati</taxon>
        <taxon>Actinomycetota</taxon>
        <taxon>Actinomycetes</taxon>
        <taxon>Micrococcales</taxon>
        <taxon>Microbacteriaceae</taxon>
        <taxon>Gulosibacter</taxon>
    </lineage>
</organism>
<comment type="similarity">
    <text evidence="1">Belongs to the SufE family.</text>
</comment>
<reference evidence="4" key="1">
    <citation type="journal article" date="2019" name="Int. J. Syst. Evol. Microbiol.">
        <title>The Global Catalogue of Microorganisms (GCM) 10K type strain sequencing project: providing services to taxonomists for standard genome sequencing and annotation.</title>
        <authorList>
            <consortium name="The Broad Institute Genomics Platform"/>
            <consortium name="The Broad Institute Genome Sequencing Center for Infectious Disease"/>
            <person name="Wu L."/>
            <person name="Ma J."/>
        </authorList>
    </citation>
    <scope>NUCLEOTIDE SEQUENCE [LARGE SCALE GENOMIC DNA]</scope>
    <source>
        <strain evidence="4">TISTR 1511</strain>
    </source>
</reference>
<gene>
    <name evidence="3" type="ORF">ACFSUQ_00615</name>
</gene>
<dbReference type="InterPro" id="IPR003808">
    <property type="entry name" value="Fe-S_metab-assoc_dom"/>
</dbReference>
<dbReference type="Proteomes" id="UP001597453">
    <property type="component" value="Unassembled WGS sequence"/>
</dbReference>
<keyword evidence="4" id="KW-1185">Reference proteome</keyword>
<evidence type="ECO:0000313" key="4">
    <source>
        <dbReference type="Proteomes" id="UP001597453"/>
    </source>
</evidence>
<dbReference type="Pfam" id="PF02657">
    <property type="entry name" value="SufE"/>
    <property type="match status" value="1"/>
</dbReference>
<accession>A0ABW5RFJ3</accession>
<evidence type="ECO:0000259" key="2">
    <source>
        <dbReference type="Pfam" id="PF02657"/>
    </source>
</evidence>
<evidence type="ECO:0000256" key="1">
    <source>
        <dbReference type="ARBA" id="ARBA00010282"/>
    </source>
</evidence>
<sequence>MSTLPESLQTICDEFHAVPERDRLLLLLEFADGLPEVPERYADAEFERVEECQSPVFITTEVSEDRVELFAKAPAEAPTTRGFAAVLVEGINGLTPAEVLEISHDFPFELGITKQVSPLRLNGMTGMLARVKRQVREALEAN</sequence>
<dbReference type="Gene3D" id="3.90.1010.10">
    <property type="match status" value="1"/>
</dbReference>